<dbReference type="EMBL" id="OOIL02001634">
    <property type="protein sequence ID" value="VFQ77184.1"/>
    <property type="molecule type" value="Genomic_DNA"/>
</dbReference>
<dbReference type="AlphaFoldDB" id="A0A484LLJ8"/>
<feature type="region of interest" description="Disordered" evidence="1">
    <location>
        <begin position="39"/>
        <end position="82"/>
    </location>
</feature>
<evidence type="ECO:0000313" key="5">
    <source>
        <dbReference type="EMBL" id="VFQ77184.1"/>
    </source>
</evidence>
<feature type="transmembrane region" description="Helical" evidence="2">
    <location>
        <begin position="910"/>
        <end position="943"/>
    </location>
</feature>
<dbReference type="PANTHER" id="PTHR46148">
    <property type="entry name" value="CHROMO DOMAIN-CONTAINING PROTEIN"/>
    <property type="match status" value="1"/>
</dbReference>
<keyword evidence="6" id="KW-1185">Reference proteome</keyword>
<keyword evidence="2" id="KW-0472">Membrane</keyword>
<dbReference type="SUPFAM" id="SSF54160">
    <property type="entry name" value="Chromo domain-like"/>
    <property type="match status" value="1"/>
</dbReference>
<organism evidence="5 6">
    <name type="scientific">Cuscuta campestris</name>
    <dbReference type="NCBI Taxonomy" id="132261"/>
    <lineage>
        <taxon>Eukaryota</taxon>
        <taxon>Viridiplantae</taxon>
        <taxon>Streptophyta</taxon>
        <taxon>Embryophyta</taxon>
        <taxon>Tracheophyta</taxon>
        <taxon>Spermatophyta</taxon>
        <taxon>Magnoliopsida</taxon>
        <taxon>eudicotyledons</taxon>
        <taxon>Gunneridae</taxon>
        <taxon>Pentapetalae</taxon>
        <taxon>asterids</taxon>
        <taxon>lamiids</taxon>
        <taxon>Solanales</taxon>
        <taxon>Convolvulaceae</taxon>
        <taxon>Cuscuteae</taxon>
        <taxon>Cuscuta</taxon>
        <taxon>Cuscuta subgen. Grammica</taxon>
        <taxon>Cuscuta sect. Cleistogrammica</taxon>
    </lineage>
</organism>
<dbReference type="OrthoDB" id="1933428at2759"/>
<feature type="compositionally biased region" description="Low complexity" evidence="1">
    <location>
        <begin position="253"/>
        <end position="266"/>
    </location>
</feature>
<evidence type="ECO:0000313" key="6">
    <source>
        <dbReference type="Proteomes" id="UP000595140"/>
    </source>
</evidence>
<dbReference type="InterPro" id="IPR021109">
    <property type="entry name" value="Peptidase_aspartic_dom_sf"/>
</dbReference>
<dbReference type="Gene3D" id="2.40.70.10">
    <property type="entry name" value="Acid Proteases"/>
    <property type="match status" value="1"/>
</dbReference>
<evidence type="ECO:0000256" key="1">
    <source>
        <dbReference type="SAM" id="MobiDB-lite"/>
    </source>
</evidence>
<dbReference type="InterPro" id="IPR056924">
    <property type="entry name" value="SH3_Tf2-1"/>
</dbReference>
<gene>
    <name evidence="5" type="ORF">CCAM_LOCUS18960</name>
</gene>
<sequence>MSSSEPTPTSLTLEDIMHAINNLGQDLNATKLRVAELATARTPHVDDNRRPGGPYHPGLRPPPSRTTPLTLDPAPRMRVDAPRFSGDDPTGWIFRVQKYFDYFLTAEPERMQLVAMLIDHPASEWFHYYHANSPSVTWPEFLDTVQQRFDPNYYENYVGLLSKLTQSSSVLEYQFAFESLLNKVSGVPESTLVAMYIAGLKQPVQREVNLRNPSTLPATFALARELSACHQEAAVTYSSGSRRPWSQRPPSPATAGLLPTPTATPKLPSPAPRPSASPSNLPIVRLTNAEKAERNKKGLCWYCDEKWIPGHHCKHRFLVFMGPDEDENPPDVEDLVDRDQELDVISGDVSSLHSLAGSPSPRSLKLAGSVKEMAVQVLLDGGSTHNFIHPAVAERLALTLHPVTPFRVYVGNGDSLRCAYSCPQTPLCLQGHRFDVDLYILEIHGPDIVLGVQWLQTLGKVSHDYSQLTMEFTWKGSPVLLRGDAPHPRPVSFAGRRSRAYSSRVAGPFRAFTYERPTKWASFLPWAELALNCSQHEGLGVSPFQALYGRPPPSLFPTLSVRARVPAVEEMLRECADLLTDLKAHLTKMQHRMRSQANQHRRDVSFAVGDMVLLKLRPYRQHSMARPLSAKLAQRYYGPFEVLERVGAVAYRLRLPDGCKIHDVFHVSLLRPFVTRPGSSRTPSLPDCFFKGRPVSLPVVGLDSRTVLVDGQPQEQWLIRWSDGTDSDATWEPVAELLDKYPDLRLVDKVVPNPGGVDTGHANGTGHADVDHEGDPRALVLALALALVKVLVPTLVMVSVRALVGGAVHAFVPSLVPSGGGGCGLGEGAGGCGLGAGFCGTDASLCPIFGVGGGGCNGAFGEGAGGCGFSASFGIGGGGCNGAFGVGAGGWAFGAGAESDLLMKMVQMRMAILICFEASMVNLLAIEIAIAMQIRVAILIPFYTSGWS</sequence>
<dbReference type="Pfam" id="PF08284">
    <property type="entry name" value="RVP_2"/>
    <property type="match status" value="1"/>
</dbReference>
<dbReference type="Gene3D" id="3.30.420.10">
    <property type="entry name" value="Ribonuclease H-like superfamily/Ribonuclease H"/>
    <property type="match status" value="1"/>
</dbReference>
<keyword evidence="2" id="KW-1133">Transmembrane helix</keyword>
<dbReference type="Proteomes" id="UP000595140">
    <property type="component" value="Unassembled WGS sequence"/>
</dbReference>
<dbReference type="InterPro" id="IPR016197">
    <property type="entry name" value="Chromo-like_dom_sf"/>
</dbReference>
<protein>
    <recommendedName>
        <fullName evidence="7">Ty3 transposon capsid-like protein domain-containing protein</fullName>
    </recommendedName>
</protein>
<dbReference type="InterPro" id="IPR045358">
    <property type="entry name" value="Ty3_capsid"/>
</dbReference>
<proteinExistence type="predicted"/>
<accession>A0A484LLJ8</accession>
<evidence type="ECO:0008006" key="7">
    <source>
        <dbReference type="Google" id="ProtNLM"/>
    </source>
</evidence>
<evidence type="ECO:0000259" key="3">
    <source>
        <dbReference type="Pfam" id="PF19259"/>
    </source>
</evidence>
<dbReference type="CDD" id="cd00024">
    <property type="entry name" value="CD_CSD"/>
    <property type="match status" value="1"/>
</dbReference>
<feature type="domain" description="Ty3 transposon capsid-like protein" evidence="3">
    <location>
        <begin position="104"/>
        <end position="231"/>
    </location>
</feature>
<dbReference type="Pfam" id="PF19259">
    <property type="entry name" value="Ty3_capsid"/>
    <property type="match status" value="1"/>
</dbReference>
<dbReference type="SUPFAM" id="SSF50630">
    <property type="entry name" value="Acid proteases"/>
    <property type="match status" value="1"/>
</dbReference>
<dbReference type="InterPro" id="IPR036397">
    <property type="entry name" value="RNaseH_sf"/>
</dbReference>
<dbReference type="GO" id="GO:0003676">
    <property type="term" value="F:nucleic acid binding"/>
    <property type="evidence" value="ECO:0007669"/>
    <property type="project" value="InterPro"/>
</dbReference>
<keyword evidence="2" id="KW-0812">Transmembrane</keyword>
<dbReference type="Pfam" id="PF24626">
    <property type="entry name" value="SH3_Tf2-1"/>
    <property type="match status" value="1"/>
</dbReference>
<evidence type="ECO:0000259" key="4">
    <source>
        <dbReference type="Pfam" id="PF24626"/>
    </source>
</evidence>
<reference evidence="5 6" key="1">
    <citation type="submission" date="2018-04" db="EMBL/GenBank/DDBJ databases">
        <authorList>
            <person name="Vogel A."/>
        </authorList>
    </citation>
    <scope>NUCLEOTIDE SEQUENCE [LARGE SCALE GENOMIC DNA]</scope>
</reference>
<evidence type="ECO:0000256" key="2">
    <source>
        <dbReference type="SAM" id="Phobius"/>
    </source>
</evidence>
<dbReference type="CDD" id="cd00303">
    <property type="entry name" value="retropepsin_like"/>
    <property type="match status" value="1"/>
</dbReference>
<dbReference type="PANTHER" id="PTHR46148:SF52">
    <property type="entry name" value="OS04G0603800 PROTEIN"/>
    <property type="match status" value="1"/>
</dbReference>
<feature type="transmembrane region" description="Helical" evidence="2">
    <location>
        <begin position="779"/>
        <end position="804"/>
    </location>
</feature>
<feature type="region of interest" description="Disordered" evidence="1">
    <location>
        <begin position="239"/>
        <end position="282"/>
    </location>
</feature>
<feature type="domain" description="Tf2-1-like SH3-like" evidence="4">
    <location>
        <begin position="609"/>
        <end position="673"/>
    </location>
</feature>
<name>A0A484LLJ8_9ASTE</name>